<reference evidence="7" key="1">
    <citation type="submission" date="2019-12" db="EMBL/GenBank/DDBJ databases">
        <title>Genome sequencing and annotation of Brassica cretica.</title>
        <authorList>
            <person name="Studholme D.J."/>
            <person name="Sarris P.F."/>
        </authorList>
    </citation>
    <scope>NUCLEOTIDE SEQUENCE</scope>
    <source>
        <strain evidence="7">PFS-001/15</strain>
        <tissue evidence="7">Leaf</tissue>
    </source>
</reference>
<dbReference type="PANTHER" id="PTHR21576">
    <property type="entry name" value="UNCHARACTERIZED NODULIN-LIKE PROTEIN"/>
    <property type="match status" value="1"/>
</dbReference>
<protein>
    <recommendedName>
        <fullName evidence="6">NFD4 C-terminal domain-containing protein</fullName>
    </recommendedName>
</protein>
<feature type="transmembrane region" description="Helical" evidence="5">
    <location>
        <begin position="197"/>
        <end position="216"/>
    </location>
</feature>
<dbReference type="Pfam" id="PF23262">
    <property type="entry name" value="NFD4_C"/>
    <property type="match status" value="1"/>
</dbReference>
<evidence type="ECO:0000256" key="5">
    <source>
        <dbReference type="SAM" id="Phobius"/>
    </source>
</evidence>
<gene>
    <name evidence="7" type="ORF">F2Q68_00037165</name>
</gene>
<dbReference type="Gene3D" id="1.20.1250.20">
    <property type="entry name" value="MFS general substrate transporter like domains"/>
    <property type="match status" value="1"/>
</dbReference>
<evidence type="ECO:0000256" key="3">
    <source>
        <dbReference type="ARBA" id="ARBA00022989"/>
    </source>
</evidence>
<evidence type="ECO:0000313" key="8">
    <source>
        <dbReference type="Proteomes" id="UP000712281"/>
    </source>
</evidence>
<evidence type="ECO:0000256" key="4">
    <source>
        <dbReference type="ARBA" id="ARBA00023136"/>
    </source>
</evidence>
<feature type="transmembrane region" description="Helical" evidence="5">
    <location>
        <begin position="163"/>
        <end position="185"/>
    </location>
</feature>
<feature type="transmembrane region" description="Helical" evidence="5">
    <location>
        <begin position="129"/>
        <end position="151"/>
    </location>
</feature>
<sequence length="282" mass="30524">MLAHEANRASYQLLSDDVVPNPVKTIAVEEGDADESSCCKKLITRGQLELLGIEHSLWQLLSRADFWFYYVAYFCGGTIGLVYSNNLGQIAQSLGQSSNTTTLVTLYSSFSFFGRLLSATPDYIRAKVYFARTGWLAIALLPTPIALFLLASSGTASALQVGTALMGLSSGFIFAAAVSITSELFGPNSVGVNHNILITNIPIGSLIYGFLAALVYDSHGTTGIKSMTDSVVCMGRGCYHMTFVWWGCLSVLGLGSSLVLFIRTRKAYQRFEQARISSNIDS</sequence>
<evidence type="ECO:0000256" key="1">
    <source>
        <dbReference type="ARBA" id="ARBA00004141"/>
    </source>
</evidence>
<dbReference type="GO" id="GO:0016020">
    <property type="term" value="C:membrane"/>
    <property type="evidence" value="ECO:0007669"/>
    <property type="project" value="UniProtKB-SubCell"/>
</dbReference>
<dbReference type="Proteomes" id="UP000712281">
    <property type="component" value="Unassembled WGS sequence"/>
</dbReference>
<dbReference type="AlphaFoldDB" id="A0A8S9H642"/>
<dbReference type="EMBL" id="QGKW02001988">
    <property type="protein sequence ID" value="KAF2554055.1"/>
    <property type="molecule type" value="Genomic_DNA"/>
</dbReference>
<keyword evidence="3 5" id="KW-1133">Transmembrane helix</keyword>
<evidence type="ECO:0000313" key="7">
    <source>
        <dbReference type="EMBL" id="KAF2554055.1"/>
    </source>
</evidence>
<feature type="transmembrane region" description="Helical" evidence="5">
    <location>
        <begin position="96"/>
        <end position="117"/>
    </location>
</feature>
<evidence type="ECO:0000259" key="6">
    <source>
        <dbReference type="Pfam" id="PF23262"/>
    </source>
</evidence>
<evidence type="ECO:0000256" key="2">
    <source>
        <dbReference type="ARBA" id="ARBA00022692"/>
    </source>
</evidence>
<accession>A0A8S9H642</accession>
<name>A0A8S9H642_BRACR</name>
<dbReference type="InterPro" id="IPR056555">
    <property type="entry name" value="NFD4_C"/>
</dbReference>
<feature type="transmembrane region" description="Helical" evidence="5">
    <location>
        <begin position="66"/>
        <end position="84"/>
    </location>
</feature>
<comment type="caution">
    <text evidence="7">The sequence shown here is derived from an EMBL/GenBank/DDBJ whole genome shotgun (WGS) entry which is preliminary data.</text>
</comment>
<keyword evidence="2 5" id="KW-0812">Transmembrane</keyword>
<feature type="transmembrane region" description="Helical" evidence="5">
    <location>
        <begin position="243"/>
        <end position="262"/>
    </location>
</feature>
<organism evidence="7 8">
    <name type="scientific">Brassica cretica</name>
    <name type="common">Mustard</name>
    <dbReference type="NCBI Taxonomy" id="69181"/>
    <lineage>
        <taxon>Eukaryota</taxon>
        <taxon>Viridiplantae</taxon>
        <taxon>Streptophyta</taxon>
        <taxon>Embryophyta</taxon>
        <taxon>Tracheophyta</taxon>
        <taxon>Spermatophyta</taxon>
        <taxon>Magnoliopsida</taxon>
        <taxon>eudicotyledons</taxon>
        <taxon>Gunneridae</taxon>
        <taxon>Pentapetalae</taxon>
        <taxon>rosids</taxon>
        <taxon>malvids</taxon>
        <taxon>Brassicales</taxon>
        <taxon>Brassicaceae</taxon>
        <taxon>Brassiceae</taxon>
        <taxon>Brassica</taxon>
    </lineage>
</organism>
<comment type="subcellular location">
    <subcellularLocation>
        <location evidence="1">Membrane</location>
        <topology evidence="1">Multi-pass membrane protein</topology>
    </subcellularLocation>
</comment>
<feature type="domain" description="NFD4 C-terminal" evidence="6">
    <location>
        <begin position="59"/>
        <end position="268"/>
    </location>
</feature>
<dbReference type="InterPro" id="IPR036259">
    <property type="entry name" value="MFS_trans_sf"/>
</dbReference>
<keyword evidence="4 5" id="KW-0472">Membrane</keyword>
<dbReference type="SUPFAM" id="SSF103473">
    <property type="entry name" value="MFS general substrate transporter"/>
    <property type="match status" value="1"/>
</dbReference>
<proteinExistence type="predicted"/>
<dbReference type="PANTHER" id="PTHR21576:SF7">
    <property type="entry name" value="MAJOR FACILITATOR SUPERFAMILY PROTEIN"/>
    <property type="match status" value="1"/>
</dbReference>